<dbReference type="EMBL" id="CAXLJL010000390">
    <property type="protein sequence ID" value="CAL5137435.1"/>
    <property type="molecule type" value="Genomic_DNA"/>
</dbReference>
<evidence type="ECO:0000313" key="2">
    <source>
        <dbReference type="EMBL" id="CAL5137435.1"/>
    </source>
</evidence>
<dbReference type="AlphaFoldDB" id="A0AAV2TJR8"/>
<evidence type="ECO:0000256" key="1">
    <source>
        <dbReference type="SAM" id="SignalP"/>
    </source>
</evidence>
<keyword evidence="1" id="KW-0732">Signal</keyword>
<gene>
    <name evidence="2" type="ORF">CDAUBV1_LOCUS11745</name>
</gene>
<sequence>MRFWIVFVLFSLALAASLNVEPLGVPENNTERKNISDEEITKLVINGTKSLLGEITQNTDELDGILQAVFECIMKTATSPLNTTNSDQKEEH</sequence>
<feature type="signal peptide" evidence="1">
    <location>
        <begin position="1"/>
        <end position="15"/>
    </location>
</feature>
<evidence type="ECO:0000313" key="3">
    <source>
        <dbReference type="Proteomes" id="UP001497525"/>
    </source>
</evidence>
<organism evidence="2 3">
    <name type="scientific">Calicophoron daubneyi</name>
    <name type="common">Rumen fluke</name>
    <name type="synonym">Paramphistomum daubneyi</name>
    <dbReference type="NCBI Taxonomy" id="300641"/>
    <lineage>
        <taxon>Eukaryota</taxon>
        <taxon>Metazoa</taxon>
        <taxon>Spiralia</taxon>
        <taxon>Lophotrochozoa</taxon>
        <taxon>Platyhelminthes</taxon>
        <taxon>Trematoda</taxon>
        <taxon>Digenea</taxon>
        <taxon>Plagiorchiida</taxon>
        <taxon>Pronocephalata</taxon>
        <taxon>Paramphistomoidea</taxon>
        <taxon>Paramphistomidae</taxon>
        <taxon>Calicophoron</taxon>
    </lineage>
</organism>
<feature type="chain" id="PRO_5043495028" description="Secreted protein" evidence="1">
    <location>
        <begin position="16"/>
        <end position="92"/>
    </location>
</feature>
<accession>A0AAV2TJR8</accession>
<proteinExistence type="predicted"/>
<evidence type="ECO:0008006" key="4">
    <source>
        <dbReference type="Google" id="ProtNLM"/>
    </source>
</evidence>
<reference evidence="2" key="1">
    <citation type="submission" date="2024-06" db="EMBL/GenBank/DDBJ databases">
        <authorList>
            <person name="Liu X."/>
            <person name="Lenzi L."/>
            <person name="Haldenby T S."/>
            <person name="Uol C."/>
        </authorList>
    </citation>
    <scope>NUCLEOTIDE SEQUENCE</scope>
</reference>
<name>A0AAV2TJR8_CALDB</name>
<dbReference type="Proteomes" id="UP001497525">
    <property type="component" value="Unassembled WGS sequence"/>
</dbReference>
<protein>
    <recommendedName>
        <fullName evidence="4">Secreted protein</fullName>
    </recommendedName>
</protein>
<comment type="caution">
    <text evidence="2">The sequence shown here is derived from an EMBL/GenBank/DDBJ whole genome shotgun (WGS) entry which is preliminary data.</text>
</comment>